<dbReference type="Pfam" id="PF17851">
    <property type="entry name" value="GH43_C2"/>
    <property type="match status" value="1"/>
</dbReference>
<gene>
    <name evidence="7" type="ORF">ACFOWM_02620</name>
</gene>
<sequence length="530" mass="59130">MNKLLVLSLVVLHSLTSSAQKFKSGDETYVNPIIHADYSDPDVIYVNGQFYMVSSSFNQIPGLPILQSNDLVNWRIISHALPVQHPDEVFSKVQHGKGVWAPSIRYHKNVFYIFYPDPDYGIYMMKANNIKGPWSTPKLVKAGKGLIDPCPLWDDDGKVYLVHALAGSRAGFKSIILMHELNASATTILNDAVLVYDGHGIDATIEGPKLYKRNGYYYIFAPAGGVSTGWQLVLRSKNIYGPYERKVVLVQGKTNINGPHQGAWVQTNSGENWFLHFQEKDAYGRIVHLQPMRWLNNWPVIGVDNDGNGIGEPVSTFKKPNVGTISSKNILQTSDEFTGNTIAQQWQWQANPGLNWAYPYPANNSLRMNAVLTSDSNNLWDMPNILSQKFPGENFTATVKFNFQPKTVGERFGLTVVGLQYAAIEVVNTSNGLQLQYLQNDAAEKEPHATVQQLSTLSATNLYFQLQVKEGGNCTFAYSIDNKSFNVLPFSFKAAPGKWIGAIVGMYCSRTKSTNDAGFADVDWFRVVTY</sequence>
<comment type="caution">
    <text evidence="7">The sequence shown here is derived from an EMBL/GenBank/DDBJ whole genome shotgun (WGS) entry which is preliminary data.</text>
</comment>
<evidence type="ECO:0000256" key="3">
    <source>
        <dbReference type="ARBA" id="ARBA00023295"/>
    </source>
</evidence>
<dbReference type="SUPFAM" id="SSF49899">
    <property type="entry name" value="Concanavalin A-like lectins/glucanases"/>
    <property type="match status" value="1"/>
</dbReference>
<dbReference type="InterPro" id="IPR051795">
    <property type="entry name" value="Glycosyl_Hydrlase_43"/>
</dbReference>
<evidence type="ECO:0000256" key="1">
    <source>
        <dbReference type="ARBA" id="ARBA00009865"/>
    </source>
</evidence>
<feature type="chain" id="PRO_5046084897" evidence="5">
    <location>
        <begin position="20"/>
        <end position="530"/>
    </location>
</feature>
<organism evidence="7 8">
    <name type="scientific">Ferruginibacter yonginensis</name>
    <dbReference type="NCBI Taxonomy" id="1310416"/>
    <lineage>
        <taxon>Bacteria</taxon>
        <taxon>Pseudomonadati</taxon>
        <taxon>Bacteroidota</taxon>
        <taxon>Chitinophagia</taxon>
        <taxon>Chitinophagales</taxon>
        <taxon>Chitinophagaceae</taxon>
        <taxon>Ferruginibacter</taxon>
    </lineage>
</organism>
<evidence type="ECO:0000256" key="2">
    <source>
        <dbReference type="ARBA" id="ARBA00022801"/>
    </source>
</evidence>
<feature type="signal peptide" evidence="5">
    <location>
        <begin position="1"/>
        <end position="19"/>
    </location>
</feature>
<protein>
    <submittedName>
        <fullName evidence="7">Glycoside hydrolase 43 family protein</fullName>
    </submittedName>
</protein>
<evidence type="ECO:0000256" key="4">
    <source>
        <dbReference type="RuleBase" id="RU361187"/>
    </source>
</evidence>
<name>A0ABV8QNP1_9BACT</name>
<reference evidence="8" key="1">
    <citation type="journal article" date="2019" name="Int. J. Syst. Evol. Microbiol.">
        <title>The Global Catalogue of Microorganisms (GCM) 10K type strain sequencing project: providing services to taxonomists for standard genome sequencing and annotation.</title>
        <authorList>
            <consortium name="The Broad Institute Genomics Platform"/>
            <consortium name="The Broad Institute Genome Sequencing Center for Infectious Disease"/>
            <person name="Wu L."/>
            <person name="Ma J."/>
        </authorList>
    </citation>
    <scope>NUCLEOTIDE SEQUENCE [LARGE SCALE GENOMIC DNA]</scope>
    <source>
        <strain evidence="8">CECT 8289</strain>
    </source>
</reference>
<dbReference type="GO" id="GO:0016787">
    <property type="term" value="F:hydrolase activity"/>
    <property type="evidence" value="ECO:0007669"/>
    <property type="project" value="UniProtKB-KW"/>
</dbReference>
<dbReference type="Gene3D" id="2.115.10.20">
    <property type="entry name" value="Glycosyl hydrolase domain, family 43"/>
    <property type="match status" value="1"/>
</dbReference>
<evidence type="ECO:0000256" key="5">
    <source>
        <dbReference type="SAM" id="SignalP"/>
    </source>
</evidence>
<dbReference type="InterPro" id="IPR006710">
    <property type="entry name" value="Glyco_hydro_43"/>
</dbReference>
<dbReference type="InterPro" id="IPR013320">
    <property type="entry name" value="ConA-like_dom_sf"/>
</dbReference>
<dbReference type="PANTHER" id="PTHR42812:SF12">
    <property type="entry name" value="BETA-XYLOSIDASE-RELATED"/>
    <property type="match status" value="1"/>
</dbReference>
<dbReference type="RefSeq" id="WP_379706697.1">
    <property type="nucleotide sequence ID" value="NZ_JBHSCZ010000001.1"/>
</dbReference>
<dbReference type="EMBL" id="JBHSCZ010000001">
    <property type="protein sequence ID" value="MFC4261759.1"/>
    <property type="molecule type" value="Genomic_DNA"/>
</dbReference>
<accession>A0ABV8QNP1</accession>
<dbReference type="SUPFAM" id="SSF75005">
    <property type="entry name" value="Arabinanase/levansucrase/invertase"/>
    <property type="match status" value="1"/>
</dbReference>
<evidence type="ECO:0000313" key="7">
    <source>
        <dbReference type="EMBL" id="MFC4261759.1"/>
    </source>
</evidence>
<dbReference type="Pfam" id="PF04616">
    <property type="entry name" value="Glyco_hydro_43"/>
    <property type="match status" value="1"/>
</dbReference>
<evidence type="ECO:0000259" key="6">
    <source>
        <dbReference type="Pfam" id="PF17851"/>
    </source>
</evidence>
<feature type="domain" description="Beta-xylosidase C-terminal Concanavalin A-like" evidence="6">
    <location>
        <begin position="334"/>
        <end position="527"/>
    </location>
</feature>
<keyword evidence="5" id="KW-0732">Signal</keyword>
<dbReference type="Proteomes" id="UP001595907">
    <property type="component" value="Unassembled WGS sequence"/>
</dbReference>
<proteinExistence type="inferred from homology"/>
<dbReference type="CDD" id="cd09001">
    <property type="entry name" value="GH43_FsAxh1-like"/>
    <property type="match status" value="1"/>
</dbReference>
<evidence type="ECO:0000313" key="8">
    <source>
        <dbReference type="Proteomes" id="UP001595907"/>
    </source>
</evidence>
<keyword evidence="3 4" id="KW-0326">Glycosidase</keyword>
<keyword evidence="8" id="KW-1185">Reference proteome</keyword>
<dbReference type="InterPro" id="IPR041542">
    <property type="entry name" value="GH43_C2"/>
</dbReference>
<dbReference type="PANTHER" id="PTHR42812">
    <property type="entry name" value="BETA-XYLOSIDASE"/>
    <property type="match status" value="1"/>
</dbReference>
<dbReference type="Gene3D" id="2.60.120.200">
    <property type="match status" value="1"/>
</dbReference>
<keyword evidence="2 4" id="KW-0378">Hydrolase</keyword>
<dbReference type="InterPro" id="IPR023296">
    <property type="entry name" value="Glyco_hydro_beta-prop_sf"/>
</dbReference>
<comment type="similarity">
    <text evidence="1 4">Belongs to the glycosyl hydrolase 43 family.</text>
</comment>